<sequence>MTTPPPQHPPAGPGHSWPPPSPPPVWGPPPSAYRHPPALNGFALASLLVGLLCFPPLGIVFAVVALVQIARKGERGRALAVAGLVVSLLTTAVLVTGVTRYAEHFTGAPGRARYAEQVEGQLTGMDELRVGDCFNVPGGDLLDETRFTYRIGCDRVHDAEVTAATALGQNPYPGKGWLEETATDTCRKAQDAYAMDSWALPGYAEMFYFTPSPDSWQNGDRRLLCLIGTSTEEHKGSLRKDAGMLTPDQVTLLGALNTVDQALGRVPDREVDEALPEHQKWARSVDEALAAEERMLQGVTSRQGTGPAAAARLREVAAARKEWQRAARAARPGDFQRAWDAALSALSVDTEKALRGSYGLSTRVPEWLQPGPDGPGTGPGRGPSSESV</sequence>
<reference evidence="5 6" key="1">
    <citation type="submission" date="2023-05" db="EMBL/GenBank/DDBJ databases">
        <title>Sequencing and Assembly of Streptomyces sp. NP73.</title>
        <authorList>
            <person name="Konwar A.N."/>
            <person name="Saikia K."/>
            <person name="Thakur D."/>
        </authorList>
    </citation>
    <scope>NUCLEOTIDE SEQUENCE [LARGE SCALE GENOMIC DNA]</scope>
    <source>
        <strain evidence="5 6">NP73</strain>
    </source>
</reference>
<keyword evidence="2" id="KW-0812">Transmembrane</keyword>
<keyword evidence="2" id="KW-1133">Transmembrane helix</keyword>
<feature type="region of interest" description="Disordered" evidence="1">
    <location>
        <begin position="361"/>
        <end position="388"/>
    </location>
</feature>
<proteinExistence type="predicted"/>
<dbReference type="InterPro" id="IPR026004">
    <property type="entry name" value="Septum_form"/>
</dbReference>
<gene>
    <name evidence="5" type="ORF">QEZ40_000693</name>
</gene>
<protein>
    <submittedName>
        <fullName evidence="5">Septum formation family protein</fullName>
    </submittedName>
</protein>
<feature type="transmembrane region" description="Helical" evidence="2">
    <location>
        <begin position="42"/>
        <end position="67"/>
    </location>
</feature>
<evidence type="ECO:0000256" key="1">
    <source>
        <dbReference type="SAM" id="MobiDB-lite"/>
    </source>
</evidence>
<evidence type="ECO:0000313" key="6">
    <source>
        <dbReference type="Proteomes" id="UP001223390"/>
    </source>
</evidence>
<keyword evidence="6" id="KW-1185">Reference proteome</keyword>
<dbReference type="Pfam" id="PF13828">
    <property type="entry name" value="DUF4190"/>
    <property type="match status" value="1"/>
</dbReference>
<accession>A0ABT7GTL7</accession>
<organism evidence="5 6">
    <name type="scientific">Streptomyces katrae</name>
    <dbReference type="NCBI Taxonomy" id="68223"/>
    <lineage>
        <taxon>Bacteria</taxon>
        <taxon>Bacillati</taxon>
        <taxon>Actinomycetota</taxon>
        <taxon>Actinomycetes</taxon>
        <taxon>Kitasatosporales</taxon>
        <taxon>Streptomycetaceae</taxon>
        <taxon>Streptomyces</taxon>
    </lineage>
</organism>
<dbReference type="Pfam" id="PF13845">
    <property type="entry name" value="Septum_form"/>
    <property type="match status" value="1"/>
</dbReference>
<dbReference type="InterPro" id="IPR025241">
    <property type="entry name" value="DUF4190"/>
</dbReference>
<dbReference type="RefSeq" id="WP_285341793.1">
    <property type="nucleotide sequence ID" value="NZ_JASITI010000011.1"/>
</dbReference>
<comment type="caution">
    <text evidence="5">The sequence shown here is derived from an EMBL/GenBank/DDBJ whole genome shotgun (WGS) entry which is preliminary data.</text>
</comment>
<feature type="domain" description="Septum formation-related" evidence="4">
    <location>
        <begin position="131"/>
        <end position="234"/>
    </location>
</feature>
<keyword evidence="2" id="KW-0472">Membrane</keyword>
<evidence type="ECO:0000259" key="3">
    <source>
        <dbReference type="Pfam" id="PF13828"/>
    </source>
</evidence>
<feature type="domain" description="DUF4190" evidence="3">
    <location>
        <begin position="43"/>
        <end position="95"/>
    </location>
</feature>
<feature type="region of interest" description="Disordered" evidence="1">
    <location>
        <begin position="1"/>
        <end position="23"/>
    </location>
</feature>
<feature type="transmembrane region" description="Helical" evidence="2">
    <location>
        <begin position="79"/>
        <end position="102"/>
    </location>
</feature>
<dbReference type="EMBL" id="JASITI010000011">
    <property type="protein sequence ID" value="MDK9496245.1"/>
    <property type="molecule type" value="Genomic_DNA"/>
</dbReference>
<evidence type="ECO:0000256" key="2">
    <source>
        <dbReference type="SAM" id="Phobius"/>
    </source>
</evidence>
<evidence type="ECO:0000313" key="5">
    <source>
        <dbReference type="EMBL" id="MDK9496245.1"/>
    </source>
</evidence>
<dbReference type="Proteomes" id="UP001223390">
    <property type="component" value="Unassembled WGS sequence"/>
</dbReference>
<name>A0ABT7GTL7_9ACTN</name>
<evidence type="ECO:0000259" key="4">
    <source>
        <dbReference type="Pfam" id="PF13845"/>
    </source>
</evidence>